<dbReference type="InterPro" id="IPR002403">
    <property type="entry name" value="Cyt_P450_E_grp-IV"/>
</dbReference>
<comment type="caution">
    <text evidence="9">The sequence shown here is derived from an EMBL/GenBank/DDBJ whole genome shotgun (WGS) entry which is preliminary data.</text>
</comment>
<dbReference type="Proteomes" id="UP001243364">
    <property type="component" value="Unassembled WGS sequence"/>
</dbReference>
<evidence type="ECO:0000256" key="5">
    <source>
        <dbReference type="ARBA" id="ARBA00023002"/>
    </source>
</evidence>
<dbReference type="PRINTS" id="PR00465">
    <property type="entry name" value="EP450IV"/>
</dbReference>
<dbReference type="InterPro" id="IPR017972">
    <property type="entry name" value="Cyt_P450_CS"/>
</dbReference>
<dbReference type="PANTHER" id="PTHR24286:SF24">
    <property type="entry name" value="LANOSTEROL 14-ALPHA DEMETHYLASE"/>
    <property type="match status" value="1"/>
</dbReference>
<gene>
    <name evidence="9" type="ORF">QFZ56_006291</name>
</gene>
<keyword evidence="5 8" id="KW-0560">Oxidoreductase</keyword>
<dbReference type="SUPFAM" id="SSF48264">
    <property type="entry name" value="Cytochrome P450"/>
    <property type="match status" value="1"/>
</dbReference>
<evidence type="ECO:0000313" key="10">
    <source>
        <dbReference type="Proteomes" id="UP001243364"/>
    </source>
</evidence>
<dbReference type="InterPro" id="IPR036396">
    <property type="entry name" value="Cyt_P450_sf"/>
</dbReference>
<organism evidence="9 10">
    <name type="scientific">Streptomyces achromogenes</name>
    <dbReference type="NCBI Taxonomy" id="67255"/>
    <lineage>
        <taxon>Bacteria</taxon>
        <taxon>Bacillati</taxon>
        <taxon>Actinomycetota</taxon>
        <taxon>Actinomycetes</taxon>
        <taxon>Kitasatosporales</taxon>
        <taxon>Streptomycetaceae</taxon>
        <taxon>Streptomyces</taxon>
    </lineage>
</organism>
<keyword evidence="3 8" id="KW-0349">Heme</keyword>
<evidence type="ECO:0000256" key="7">
    <source>
        <dbReference type="ARBA" id="ARBA00023033"/>
    </source>
</evidence>
<accession>A0ABU0QC20</accession>
<protein>
    <submittedName>
        <fullName evidence="9">Cytochrome P450</fullName>
    </submittedName>
</protein>
<dbReference type="PRINTS" id="PR00385">
    <property type="entry name" value="P450"/>
</dbReference>
<evidence type="ECO:0000313" key="9">
    <source>
        <dbReference type="EMBL" id="MDQ0687328.1"/>
    </source>
</evidence>
<evidence type="ECO:0000256" key="2">
    <source>
        <dbReference type="ARBA" id="ARBA00010617"/>
    </source>
</evidence>
<proteinExistence type="inferred from homology"/>
<dbReference type="PROSITE" id="PS00086">
    <property type="entry name" value="CYTOCHROME_P450"/>
    <property type="match status" value="1"/>
</dbReference>
<comment type="similarity">
    <text evidence="2 8">Belongs to the cytochrome P450 family.</text>
</comment>
<keyword evidence="4 8" id="KW-0479">Metal-binding</keyword>
<dbReference type="EMBL" id="JAUSYA010000001">
    <property type="protein sequence ID" value="MDQ0687328.1"/>
    <property type="molecule type" value="Genomic_DNA"/>
</dbReference>
<evidence type="ECO:0000256" key="3">
    <source>
        <dbReference type="ARBA" id="ARBA00022617"/>
    </source>
</evidence>
<sequence length="435" mass="46235">MSEQAAAAACGLPPHHTVRSFDLDPLGALEEGHRRHGPVFRMAVDGQETVLVGTWAGLVELFAGERGCLEVLNTPLVHDLFGRALFNLTGEGHAEARRRLRPALSGRALPGYLPALLEVTDPVAARWAQHGVGDLYTEVRALTGSLSARVLLGIAPETADSAVFAAVFEPFVAGSGAPPGRDRFMTGRYWAGRAARRRLYALFTRRAAAAVAEPGTDSALAGLVAAFADASQAVGPLPDHLLALLIAARETTASLITWCLVELAGNQQHAVLAQTEAHVAVATPEVLARRDAVPVLRAVLAEAQRLHSPNLLSLRETVCPVDLGGYRIPAGTRVAYSTSAGHFDPEVFPQPHTFRPRRFLDGEARGARLWAFGGGAHACLGRPLAELMALTVMASVLHQGVPRLPGGPPSRIRYRPAKAPLTAVPLVLDRQEIAS</sequence>
<evidence type="ECO:0000256" key="1">
    <source>
        <dbReference type="ARBA" id="ARBA00001971"/>
    </source>
</evidence>
<evidence type="ECO:0000256" key="4">
    <source>
        <dbReference type="ARBA" id="ARBA00022723"/>
    </source>
</evidence>
<dbReference type="CDD" id="cd00302">
    <property type="entry name" value="cytochrome_P450"/>
    <property type="match status" value="1"/>
</dbReference>
<evidence type="ECO:0000256" key="8">
    <source>
        <dbReference type="RuleBase" id="RU000461"/>
    </source>
</evidence>
<dbReference type="RefSeq" id="WP_307047279.1">
    <property type="nucleotide sequence ID" value="NZ_JAUSYA010000001.1"/>
</dbReference>
<name>A0ABU0QC20_STRAH</name>
<keyword evidence="6 8" id="KW-0408">Iron</keyword>
<dbReference type="Pfam" id="PF00067">
    <property type="entry name" value="p450"/>
    <property type="match status" value="1"/>
</dbReference>
<comment type="cofactor">
    <cofactor evidence="1">
        <name>heme</name>
        <dbReference type="ChEBI" id="CHEBI:30413"/>
    </cofactor>
</comment>
<keyword evidence="10" id="KW-1185">Reference proteome</keyword>
<evidence type="ECO:0000256" key="6">
    <source>
        <dbReference type="ARBA" id="ARBA00023004"/>
    </source>
</evidence>
<dbReference type="PANTHER" id="PTHR24286">
    <property type="entry name" value="CYTOCHROME P450 26"/>
    <property type="match status" value="1"/>
</dbReference>
<keyword evidence="7 8" id="KW-0503">Monooxygenase</keyword>
<dbReference type="InterPro" id="IPR001128">
    <property type="entry name" value="Cyt_P450"/>
</dbReference>
<reference evidence="9 10" key="1">
    <citation type="submission" date="2023-07" db="EMBL/GenBank/DDBJ databases">
        <title>Comparative genomics of wheat-associated soil bacteria to identify genetic determinants of phenazine resistance.</title>
        <authorList>
            <person name="Mouncey N."/>
        </authorList>
    </citation>
    <scope>NUCLEOTIDE SEQUENCE [LARGE SCALE GENOMIC DNA]</scope>
    <source>
        <strain evidence="9 10">W4I19-2</strain>
    </source>
</reference>
<dbReference type="Gene3D" id="1.10.630.10">
    <property type="entry name" value="Cytochrome P450"/>
    <property type="match status" value="1"/>
</dbReference>